<dbReference type="RefSeq" id="WP_284480531.1">
    <property type="nucleotide sequence ID" value="NZ_JASNJD010000005.1"/>
</dbReference>
<dbReference type="Pfam" id="PF09898">
    <property type="entry name" value="DUF2125"/>
    <property type="match status" value="1"/>
</dbReference>
<evidence type="ECO:0000313" key="2">
    <source>
        <dbReference type="EMBL" id="MDK3017714.1"/>
    </source>
</evidence>
<feature type="chain" id="PRO_5046981197" evidence="1">
    <location>
        <begin position="22"/>
        <end position="504"/>
    </location>
</feature>
<keyword evidence="1" id="KW-0732">Signal</keyword>
<name>A0ABT7EZP6_9RHOB</name>
<organism evidence="2 3">
    <name type="scientific">Pseudodonghicola flavimaris</name>
    <dbReference type="NCBI Taxonomy" id="3050036"/>
    <lineage>
        <taxon>Bacteria</taxon>
        <taxon>Pseudomonadati</taxon>
        <taxon>Pseudomonadota</taxon>
        <taxon>Alphaproteobacteria</taxon>
        <taxon>Rhodobacterales</taxon>
        <taxon>Paracoccaceae</taxon>
        <taxon>Pseudodonghicola</taxon>
    </lineage>
</organism>
<evidence type="ECO:0000256" key="1">
    <source>
        <dbReference type="SAM" id="SignalP"/>
    </source>
</evidence>
<reference evidence="2 3" key="1">
    <citation type="submission" date="2023-05" db="EMBL/GenBank/DDBJ databases">
        <title>Pseudodonghicola sp. nov.</title>
        <authorList>
            <person name="Huang J."/>
        </authorList>
    </citation>
    <scope>NUCLEOTIDE SEQUENCE [LARGE SCALE GENOMIC DNA]</scope>
    <source>
        <strain evidence="2 3">IC7</strain>
    </source>
</reference>
<proteinExistence type="predicted"/>
<accession>A0ABT7EZP6</accession>
<evidence type="ECO:0000313" key="3">
    <source>
        <dbReference type="Proteomes" id="UP001243757"/>
    </source>
</evidence>
<comment type="caution">
    <text evidence="2">The sequence shown here is derived from an EMBL/GenBank/DDBJ whole genome shotgun (WGS) entry which is preliminary data.</text>
</comment>
<dbReference type="Proteomes" id="UP001243757">
    <property type="component" value="Unassembled WGS sequence"/>
</dbReference>
<dbReference type="InterPro" id="IPR018666">
    <property type="entry name" value="DUF2125"/>
</dbReference>
<keyword evidence="3" id="KW-1185">Reference proteome</keyword>
<feature type="signal peptide" evidence="1">
    <location>
        <begin position="1"/>
        <end position="21"/>
    </location>
</feature>
<sequence>MKPFLLRGTAVALILSASAQAALADLSVQDVWSDWRDYVTGMGYQLSASESVSGGTLTVSDLTMAMTLPEDGGVLSVGLGPLVFREDGDGGVTLDMPPSMPMRIQVTGGEEEIDASFSLTQTDASLKVTGSPEDMMQLYRAGSAALVYDHMSVDGKALPPEALRAQVALSDFESRNRVRKSGADRSYDQSGAAASLSYDIAFASPNGEDSGHFSGTMQDLSFDGQSVIPAASSGKELGDMLGAGFSVDGRFGFGSGNSQGGGKSEGEEFMMSSTSAGGSVAVKMDATNLVYDVTQMQPQISLQTNDLPFPISVAMETIGFRLDMPVARAAEDQPFGLGLKLIDFTMPDQLWSIFDPSAVLPRDPATIVVDLAGTAKLLVDLFDPALAEAEEAPAELTGLTIRDLHVAAVGTDLTAKGDFTFDNSRSEEFGGMPAPVGAADLRLAGGNGLLDKLIEMGLMTDQDAMGARMMMGMIGVPGDGPDTLTSHIEVNDQGQVFANGQRLK</sequence>
<protein>
    <submittedName>
        <fullName evidence="2">DUF2125 domain-containing protein</fullName>
    </submittedName>
</protein>
<dbReference type="EMBL" id="JASNJD010000005">
    <property type="protein sequence ID" value="MDK3017714.1"/>
    <property type="molecule type" value="Genomic_DNA"/>
</dbReference>
<gene>
    <name evidence="2" type="ORF">QO033_08500</name>
</gene>